<dbReference type="PROSITE" id="PS00624">
    <property type="entry name" value="GMC_OXRED_2"/>
    <property type="match status" value="1"/>
</dbReference>
<evidence type="ECO:0000256" key="3">
    <source>
        <dbReference type="ARBA" id="ARBA00022630"/>
    </source>
</evidence>
<dbReference type="OrthoDB" id="269227at2759"/>
<evidence type="ECO:0000256" key="4">
    <source>
        <dbReference type="ARBA" id="ARBA00022827"/>
    </source>
</evidence>
<dbReference type="GO" id="GO:0016614">
    <property type="term" value="F:oxidoreductase activity, acting on CH-OH group of donors"/>
    <property type="evidence" value="ECO:0007669"/>
    <property type="project" value="InterPro"/>
</dbReference>
<dbReference type="Pfam" id="PF05199">
    <property type="entry name" value="GMC_oxred_C"/>
    <property type="match status" value="1"/>
</dbReference>
<dbReference type="AlphaFoldDB" id="A0A1Y2AH43"/>
<dbReference type="EMBL" id="MCFC01000109">
    <property type="protein sequence ID" value="ORY21517.1"/>
    <property type="molecule type" value="Genomic_DNA"/>
</dbReference>
<evidence type="ECO:0000313" key="7">
    <source>
        <dbReference type="EMBL" id="ORY21517.1"/>
    </source>
</evidence>
<dbReference type="InterPro" id="IPR036188">
    <property type="entry name" value="FAD/NAD-bd_sf"/>
</dbReference>
<comment type="cofactor">
    <cofactor evidence="1">
        <name>FAD</name>
        <dbReference type="ChEBI" id="CHEBI:57692"/>
    </cofactor>
</comment>
<name>A0A1Y2AH43_9TREE</name>
<dbReference type="Proteomes" id="UP000193986">
    <property type="component" value="Unassembled WGS sequence"/>
</dbReference>
<evidence type="ECO:0000256" key="1">
    <source>
        <dbReference type="ARBA" id="ARBA00001974"/>
    </source>
</evidence>
<keyword evidence="4" id="KW-0274">FAD</keyword>
<reference evidence="7 8" key="1">
    <citation type="submission" date="2016-07" db="EMBL/GenBank/DDBJ databases">
        <title>Pervasive Adenine N6-methylation of Active Genes in Fungi.</title>
        <authorList>
            <consortium name="DOE Joint Genome Institute"/>
            <person name="Mondo S.J."/>
            <person name="Dannebaum R.O."/>
            <person name="Kuo R.C."/>
            <person name="Labutti K."/>
            <person name="Haridas S."/>
            <person name="Kuo A."/>
            <person name="Salamov A."/>
            <person name="Ahrendt S.R."/>
            <person name="Lipzen A."/>
            <person name="Sullivan W."/>
            <person name="Andreopoulos W.B."/>
            <person name="Clum A."/>
            <person name="Lindquist E."/>
            <person name="Daum C."/>
            <person name="Ramamoorthy G.K."/>
            <person name="Gryganskyi A."/>
            <person name="Culley D."/>
            <person name="Magnuson J.K."/>
            <person name="James T.Y."/>
            <person name="O'Malley M.A."/>
            <person name="Stajich J.E."/>
            <person name="Spatafora J.W."/>
            <person name="Visel A."/>
            <person name="Grigoriev I.V."/>
        </authorList>
    </citation>
    <scope>NUCLEOTIDE SEQUENCE [LARGE SCALE GENOMIC DNA]</scope>
    <source>
        <strain evidence="7 8">68-887.2</strain>
    </source>
</reference>
<dbReference type="InParanoid" id="A0A1Y2AH43"/>
<evidence type="ECO:0000256" key="2">
    <source>
        <dbReference type="ARBA" id="ARBA00010790"/>
    </source>
</evidence>
<sequence>MCKGHLHTLAPGNKDLPGASATYAVGGMATHWTCATPRPHPDEMPKDLPYSDDEAEWDRRYSFCEKLIGTNQSPFDDLVGQQIVKHALNEAIPEREIKGLPLAVHVDQGKYPHYPHLHWSGCDTIMGSSWSDPRLTLRSDTHVRKIVHDDKKASYAVCENLVTGEKILVRAKYFVVACGAILSPQLLHVSGLGNENNGRYLTDHPVAFTQVVLAEKHLDWARQNSAFDGRLPDDSDPIPIPADEPDPQLYTPYTNQHPWHTQIHREAFQYGTIGDRADQRTVIHLRWYGKQDPQRDNRVIFDNKKLDMWGMPSPSFQCKLSGGDQERGEKIFADMLKFAEALGPYLPGSEPHWRPYGQALHACGTTRLGSDPATSVLDPYCRVHGYNNVFVGGNNVIPTSNSVNPTLTSMVYAVLGVEKLIEESGWGTKTAKL</sequence>
<dbReference type="Pfam" id="PF00732">
    <property type="entry name" value="GMC_oxred_N"/>
    <property type="match status" value="1"/>
</dbReference>
<dbReference type="SUPFAM" id="SSF51905">
    <property type="entry name" value="FAD/NAD(P)-binding domain"/>
    <property type="match status" value="1"/>
</dbReference>
<proteinExistence type="inferred from homology"/>
<feature type="domain" description="Glucose-methanol-choline oxidoreductase N-terminal" evidence="6">
    <location>
        <begin position="179"/>
        <end position="193"/>
    </location>
</feature>
<dbReference type="PANTHER" id="PTHR42784:SF1">
    <property type="entry name" value="PYRANOSE 2-OXIDASE"/>
    <property type="match status" value="1"/>
</dbReference>
<dbReference type="Gene3D" id="3.50.50.60">
    <property type="entry name" value="FAD/NAD(P)-binding domain"/>
    <property type="match status" value="2"/>
</dbReference>
<accession>A0A1Y2AH43</accession>
<organism evidence="7 8">
    <name type="scientific">Naematelia encephala</name>
    <dbReference type="NCBI Taxonomy" id="71784"/>
    <lineage>
        <taxon>Eukaryota</taxon>
        <taxon>Fungi</taxon>
        <taxon>Dikarya</taxon>
        <taxon>Basidiomycota</taxon>
        <taxon>Agaricomycotina</taxon>
        <taxon>Tremellomycetes</taxon>
        <taxon>Tremellales</taxon>
        <taxon>Naemateliaceae</taxon>
        <taxon>Naematelia</taxon>
    </lineage>
</organism>
<evidence type="ECO:0000256" key="5">
    <source>
        <dbReference type="ARBA" id="ARBA00023002"/>
    </source>
</evidence>
<comment type="similarity">
    <text evidence="2">Belongs to the GMC oxidoreductase family.</text>
</comment>
<gene>
    <name evidence="7" type="ORF">BCR39DRAFT_553373</name>
</gene>
<comment type="caution">
    <text evidence="7">The sequence shown here is derived from an EMBL/GenBank/DDBJ whole genome shotgun (WGS) entry which is preliminary data.</text>
</comment>
<keyword evidence="8" id="KW-1185">Reference proteome</keyword>
<evidence type="ECO:0000313" key="8">
    <source>
        <dbReference type="Proteomes" id="UP000193986"/>
    </source>
</evidence>
<dbReference type="STRING" id="71784.A0A1Y2AH43"/>
<keyword evidence="3" id="KW-0285">Flavoprotein</keyword>
<evidence type="ECO:0000259" key="6">
    <source>
        <dbReference type="PROSITE" id="PS00624"/>
    </source>
</evidence>
<dbReference type="GO" id="GO:0050660">
    <property type="term" value="F:flavin adenine dinucleotide binding"/>
    <property type="evidence" value="ECO:0007669"/>
    <property type="project" value="InterPro"/>
</dbReference>
<dbReference type="InterPro" id="IPR051473">
    <property type="entry name" value="P2Ox-like"/>
</dbReference>
<keyword evidence="5" id="KW-0560">Oxidoreductase</keyword>
<dbReference type="SUPFAM" id="SSF54373">
    <property type="entry name" value="FAD-linked reductases, C-terminal domain"/>
    <property type="match status" value="1"/>
</dbReference>
<dbReference type="PANTHER" id="PTHR42784">
    <property type="entry name" value="PYRANOSE 2-OXIDASE"/>
    <property type="match status" value="1"/>
</dbReference>
<protein>
    <recommendedName>
        <fullName evidence="6">Glucose-methanol-choline oxidoreductase N-terminal domain-containing protein</fullName>
    </recommendedName>
</protein>
<dbReference type="InterPro" id="IPR000172">
    <property type="entry name" value="GMC_OxRdtase_N"/>
</dbReference>
<dbReference type="InterPro" id="IPR007867">
    <property type="entry name" value="GMC_OxRtase_C"/>
</dbReference>